<dbReference type="PROSITE" id="PS52016">
    <property type="entry name" value="TONB_DEPENDENT_REC_3"/>
    <property type="match status" value="1"/>
</dbReference>
<evidence type="ECO:0000256" key="16">
    <source>
        <dbReference type="SAM" id="MobiDB-lite"/>
    </source>
</evidence>
<feature type="compositionally biased region" description="Polar residues" evidence="16">
    <location>
        <begin position="47"/>
        <end position="65"/>
    </location>
</feature>
<dbReference type="InterPro" id="IPR012910">
    <property type="entry name" value="Plug_dom"/>
</dbReference>
<keyword evidence="6 14" id="KW-0812">Transmembrane</keyword>
<gene>
    <name evidence="20" type="ORF">HNR75_001938</name>
</gene>
<evidence type="ECO:0000256" key="2">
    <source>
        <dbReference type="ARBA" id="ARBA00009810"/>
    </source>
</evidence>
<evidence type="ECO:0000313" key="20">
    <source>
        <dbReference type="EMBL" id="MBB6056008.1"/>
    </source>
</evidence>
<keyword evidence="11 14" id="KW-0472">Membrane</keyword>
<evidence type="ECO:0000256" key="8">
    <source>
        <dbReference type="ARBA" id="ARBA00023004"/>
    </source>
</evidence>
<keyword evidence="8" id="KW-0408">Iron</keyword>
<dbReference type="RefSeq" id="WP_188026750.1">
    <property type="nucleotide sequence ID" value="NZ_JACHGR010000006.1"/>
</dbReference>
<dbReference type="GO" id="GO:0015344">
    <property type="term" value="F:siderophore uptake transmembrane transporter activity"/>
    <property type="evidence" value="ECO:0007669"/>
    <property type="project" value="TreeGrafter"/>
</dbReference>
<dbReference type="Pfam" id="PF07715">
    <property type="entry name" value="Plug"/>
    <property type="match status" value="1"/>
</dbReference>
<accession>A0A841GAC5</accession>
<comment type="subcellular location">
    <subcellularLocation>
        <location evidence="1 14">Cell outer membrane</location>
        <topology evidence="1 14">Multi-pass membrane protein</topology>
    </subcellularLocation>
</comment>
<evidence type="ECO:0000313" key="21">
    <source>
        <dbReference type="Proteomes" id="UP000585721"/>
    </source>
</evidence>
<dbReference type="CDD" id="cd01347">
    <property type="entry name" value="ligand_gated_channel"/>
    <property type="match status" value="1"/>
</dbReference>
<name>A0A841GAC5_9GAMM</name>
<evidence type="ECO:0000256" key="13">
    <source>
        <dbReference type="ARBA" id="ARBA00023237"/>
    </source>
</evidence>
<dbReference type="InterPro" id="IPR037066">
    <property type="entry name" value="Plug_dom_sf"/>
</dbReference>
<evidence type="ECO:0000259" key="19">
    <source>
        <dbReference type="Pfam" id="PF07715"/>
    </source>
</evidence>
<protein>
    <submittedName>
        <fullName evidence="20">Outer membrane receptor for ferric coprogen and ferric-rhodotorulic acid</fullName>
    </submittedName>
</protein>
<dbReference type="EMBL" id="JACHGR010000006">
    <property type="protein sequence ID" value="MBB6056008.1"/>
    <property type="molecule type" value="Genomic_DNA"/>
</dbReference>
<comment type="similarity">
    <text evidence="2 14 15">Belongs to the TonB-dependent receptor family.</text>
</comment>
<evidence type="ECO:0000256" key="12">
    <source>
        <dbReference type="ARBA" id="ARBA00023170"/>
    </source>
</evidence>
<dbReference type="Gene3D" id="2.170.130.10">
    <property type="entry name" value="TonB-dependent receptor, plug domain"/>
    <property type="match status" value="1"/>
</dbReference>
<evidence type="ECO:0000256" key="5">
    <source>
        <dbReference type="ARBA" id="ARBA00022496"/>
    </source>
</evidence>
<evidence type="ECO:0000256" key="9">
    <source>
        <dbReference type="ARBA" id="ARBA00023065"/>
    </source>
</evidence>
<keyword evidence="5" id="KW-0410">Iron transport</keyword>
<dbReference type="AlphaFoldDB" id="A0A841GAC5"/>
<dbReference type="Gene3D" id="2.40.170.20">
    <property type="entry name" value="TonB-dependent receptor, beta-barrel domain"/>
    <property type="match status" value="1"/>
</dbReference>
<evidence type="ECO:0000256" key="11">
    <source>
        <dbReference type="ARBA" id="ARBA00023136"/>
    </source>
</evidence>
<dbReference type="PANTHER" id="PTHR32552">
    <property type="entry name" value="FERRICHROME IRON RECEPTOR-RELATED"/>
    <property type="match status" value="1"/>
</dbReference>
<dbReference type="FunFam" id="2.170.130.10:FF:000010">
    <property type="entry name" value="Ferripyoverdine receptor"/>
    <property type="match status" value="1"/>
</dbReference>
<keyword evidence="4 14" id="KW-1134">Transmembrane beta strand</keyword>
<keyword evidence="13 14" id="KW-0998">Cell outer membrane</keyword>
<dbReference type="SUPFAM" id="SSF56935">
    <property type="entry name" value="Porins"/>
    <property type="match status" value="1"/>
</dbReference>
<evidence type="ECO:0000256" key="3">
    <source>
        <dbReference type="ARBA" id="ARBA00022448"/>
    </source>
</evidence>
<feature type="domain" description="TonB-dependent receptor plug" evidence="19">
    <location>
        <begin position="69"/>
        <end position="166"/>
    </location>
</feature>
<feature type="compositionally biased region" description="Low complexity" evidence="16">
    <location>
        <begin position="67"/>
        <end position="80"/>
    </location>
</feature>
<dbReference type="InterPro" id="IPR010105">
    <property type="entry name" value="TonB_sidphr_rcpt"/>
</dbReference>
<dbReference type="InterPro" id="IPR039426">
    <property type="entry name" value="TonB-dep_rcpt-like"/>
</dbReference>
<evidence type="ECO:0000256" key="15">
    <source>
        <dbReference type="RuleBase" id="RU003357"/>
    </source>
</evidence>
<dbReference type="PANTHER" id="PTHR32552:SF74">
    <property type="entry name" value="HYDROXAMATE SIDEROPHORE RECEPTOR FHUE"/>
    <property type="match status" value="1"/>
</dbReference>
<evidence type="ECO:0000256" key="1">
    <source>
        <dbReference type="ARBA" id="ARBA00004571"/>
    </source>
</evidence>
<keyword evidence="21" id="KW-1185">Reference proteome</keyword>
<evidence type="ECO:0000256" key="6">
    <source>
        <dbReference type="ARBA" id="ARBA00022692"/>
    </source>
</evidence>
<dbReference type="InterPro" id="IPR036942">
    <property type="entry name" value="Beta-barrel_TonB_sf"/>
</dbReference>
<evidence type="ECO:0000256" key="4">
    <source>
        <dbReference type="ARBA" id="ARBA00022452"/>
    </source>
</evidence>
<keyword evidence="3 14" id="KW-0813">Transport</keyword>
<dbReference type="NCBIfam" id="TIGR01783">
    <property type="entry name" value="TonB-siderophor"/>
    <property type="match status" value="1"/>
</dbReference>
<dbReference type="GO" id="GO:0015891">
    <property type="term" value="P:siderophore transport"/>
    <property type="evidence" value="ECO:0007669"/>
    <property type="project" value="InterPro"/>
</dbReference>
<dbReference type="Proteomes" id="UP000585721">
    <property type="component" value="Unassembled WGS sequence"/>
</dbReference>
<keyword evidence="12 20" id="KW-0675">Receptor</keyword>
<evidence type="ECO:0000256" key="7">
    <source>
        <dbReference type="ARBA" id="ARBA00022729"/>
    </source>
</evidence>
<dbReference type="Pfam" id="PF00593">
    <property type="entry name" value="TonB_dep_Rec_b-barrel"/>
    <property type="match status" value="1"/>
</dbReference>
<dbReference type="GO" id="GO:0038023">
    <property type="term" value="F:signaling receptor activity"/>
    <property type="evidence" value="ECO:0007669"/>
    <property type="project" value="InterPro"/>
</dbReference>
<organism evidence="20 21">
    <name type="scientific">Tolumonas osonensis</name>
    <dbReference type="NCBI Taxonomy" id="675874"/>
    <lineage>
        <taxon>Bacteria</taxon>
        <taxon>Pseudomonadati</taxon>
        <taxon>Pseudomonadota</taxon>
        <taxon>Gammaproteobacteria</taxon>
        <taxon>Aeromonadales</taxon>
        <taxon>Aeromonadaceae</taxon>
        <taxon>Tolumonas</taxon>
    </lineage>
</organism>
<feature type="region of interest" description="Disordered" evidence="16">
    <location>
        <begin position="45"/>
        <end position="80"/>
    </location>
</feature>
<reference evidence="20 21" key="1">
    <citation type="submission" date="2020-08" db="EMBL/GenBank/DDBJ databases">
        <title>Genomic Encyclopedia of Type Strains, Phase IV (KMG-IV): sequencing the most valuable type-strain genomes for metagenomic binning, comparative biology and taxonomic classification.</title>
        <authorList>
            <person name="Goeker M."/>
        </authorList>
    </citation>
    <scope>NUCLEOTIDE SEQUENCE [LARGE SCALE GENOMIC DNA]</scope>
    <source>
        <strain evidence="20 21">DSM 22975</strain>
    </source>
</reference>
<keyword evidence="9" id="KW-0406">Ion transport</keyword>
<feature type="signal peptide" evidence="17">
    <location>
        <begin position="1"/>
        <end position="25"/>
    </location>
</feature>
<sequence>MFPQKKLALFVGLVVSSGYTAVATAQQTGTTELETVYVTETQDDSVTEGSGSYTVRSSDSATKLTLSPKQTPQTVSTTTRTRMDDFSQNTMNDVLAGTSGVNVEKVETDRTYYTARGFDITNIQVDGTGLPLTFGLSQGDMDTAVYDHVDVIKGANALLNGTGEPSATVNMVRKRPTTEFQSTVTGSAGSWSNQRVEGDVSGAMSENGKLRGRLVVVNQNKDSYLDRYSTDRNVFYGIMEADLTDTTLLTLGLHYQKNDADSPLWGALPLTYSDGTPTSYDVSTSTSTDWAYWDTKEERSFIELSQKLANDWKAKASLTHITTSQDSRLFYMYGTPDKTTETGLYAYPSAYVSDVQQNLVDVNASGPFRLAGREHELVVGANISHARVRQRSDYSSAIGQAIGDFSQWDGSFAEPDYSASSATGNYDNKQLTGYSGARFSLTDDLAWIAGARITSWESEGVSYGVDKTEAEHGEVTPYTGVVYDINENYAVYASYSGIFVPQNKSDINGDRLKSVTGDSYETGVKGEFFDKKLNTTLALFKTRQDNVAEQAGISGGQAYYTTADGIRSQGYEFDIAGQVWDDLELSGGFTHVDIDNSDGSAAKTYTPRDIFKLAATYRMNQWKAGAGVSWQSDIYRIDNGVKVTQDSYALLNLMAGYDFTRNLSATLNVYNVANEKYINSLYWSQGYYGAPRNAMLSVSWKL</sequence>
<dbReference type="GO" id="GO:0009279">
    <property type="term" value="C:cell outer membrane"/>
    <property type="evidence" value="ECO:0007669"/>
    <property type="project" value="UniProtKB-SubCell"/>
</dbReference>
<keyword evidence="7 17" id="KW-0732">Signal</keyword>
<proteinExistence type="inferred from homology"/>
<keyword evidence="10 15" id="KW-0798">TonB box</keyword>
<feature type="chain" id="PRO_5032603935" evidence="17">
    <location>
        <begin position="26"/>
        <end position="702"/>
    </location>
</feature>
<feature type="domain" description="TonB-dependent receptor-like beta-barrel" evidence="18">
    <location>
        <begin position="274"/>
        <end position="672"/>
    </location>
</feature>
<evidence type="ECO:0000256" key="17">
    <source>
        <dbReference type="SAM" id="SignalP"/>
    </source>
</evidence>
<evidence type="ECO:0000259" key="18">
    <source>
        <dbReference type="Pfam" id="PF00593"/>
    </source>
</evidence>
<evidence type="ECO:0000256" key="14">
    <source>
        <dbReference type="PROSITE-ProRule" id="PRU01360"/>
    </source>
</evidence>
<comment type="caution">
    <text evidence="20">The sequence shown here is derived from an EMBL/GenBank/DDBJ whole genome shotgun (WGS) entry which is preliminary data.</text>
</comment>
<dbReference type="InterPro" id="IPR000531">
    <property type="entry name" value="Beta-barrel_TonB"/>
</dbReference>
<evidence type="ECO:0000256" key="10">
    <source>
        <dbReference type="ARBA" id="ARBA00023077"/>
    </source>
</evidence>